<dbReference type="OrthoDB" id="9809277at2"/>
<accession>A0A399D0M9</accession>
<dbReference type="SUPFAM" id="SSF51445">
    <property type="entry name" value="(Trans)glycosidases"/>
    <property type="match status" value="1"/>
</dbReference>
<keyword evidence="5" id="KW-0732">Signal</keyword>
<dbReference type="InterPro" id="IPR044846">
    <property type="entry name" value="GH10"/>
</dbReference>
<gene>
    <name evidence="7" type="ORF">D1164_09825</name>
</gene>
<dbReference type="SMART" id="SM00633">
    <property type="entry name" value="Glyco_10"/>
    <property type="match status" value="1"/>
</dbReference>
<dbReference type="GO" id="GO:0045493">
    <property type="term" value="P:xylan catabolic process"/>
    <property type="evidence" value="ECO:0007669"/>
    <property type="project" value="UniProtKB-KW"/>
</dbReference>
<dbReference type="PANTHER" id="PTHR31490:SF1">
    <property type="entry name" value="ENDO-1,4-BETA-XYLANASE 1"/>
    <property type="match status" value="1"/>
</dbReference>
<dbReference type="AlphaFoldDB" id="A0A399D0M9"/>
<dbReference type="Gene3D" id="3.20.20.80">
    <property type="entry name" value="Glycosidases"/>
    <property type="match status" value="1"/>
</dbReference>
<dbReference type="PROSITE" id="PS51760">
    <property type="entry name" value="GH10_2"/>
    <property type="match status" value="1"/>
</dbReference>
<feature type="chain" id="PRO_5017220881" description="Beta-xylanase" evidence="5">
    <location>
        <begin position="20"/>
        <end position="516"/>
    </location>
</feature>
<evidence type="ECO:0000256" key="3">
    <source>
        <dbReference type="ARBA" id="ARBA00023326"/>
    </source>
</evidence>
<evidence type="ECO:0000256" key="4">
    <source>
        <dbReference type="RuleBase" id="RU361174"/>
    </source>
</evidence>
<dbReference type="PANTHER" id="PTHR31490">
    <property type="entry name" value="GLYCOSYL HYDROLASE"/>
    <property type="match status" value="1"/>
</dbReference>
<dbReference type="InterPro" id="IPR001000">
    <property type="entry name" value="GH10_dom"/>
</dbReference>
<comment type="similarity">
    <text evidence="4">Belongs to the glycosyl hydrolase 10 (cellulase F) family.</text>
</comment>
<organism evidence="7 8">
    <name type="scientific">Mariniphaga sediminis</name>
    <dbReference type="NCBI Taxonomy" id="1628158"/>
    <lineage>
        <taxon>Bacteria</taxon>
        <taxon>Pseudomonadati</taxon>
        <taxon>Bacteroidota</taxon>
        <taxon>Bacteroidia</taxon>
        <taxon>Marinilabiliales</taxon>
        <taxon>Prolixibacteraceae</taxon>
        <taxon>Mariniphaga</taxon>
    </lineage>
</organism>
<keyword evidence="4 7" id="KW-0326">Glycosidase</keyword>
<keyword evidence="2 4" id="KW-0119">Carbohydrate metabolism</keyword>
<evidence type="ECO:0000256" key="5">
    <source>
        <dbReference type="SAM" id="SignalP"/>
    </source>
</evidence>
<dbReference type="RefSeq" id="WP_119349795.1">
    <property type="nucleotide sequence ID" value="NZ_QWET01000006.1"/>
</dbReference>
<evidence type="ECO:0000259" key="6">
    <source>
        <dbReference type="PROSITE" id="PS51760"/>
    </source>
</evidence>
<dbReference type="PRINTS" id="PR00134">
    <property type="entry name" value="GLHYDRLASE10"/>
</dbReference>
<keyword evidence="7" id="KW-0858">Xylan degradation</keyword>
<comment type="catalytic activity">
    <reaction evidence="4">
        <text>Endohydrolysis of (1-&gt;4)-beta-D-xylosidic linkages in xylans.</text>
        <dbReference type="EC" id="3.2.1.8"/>
    </reaction>
</comment>
<sequence length="516" mass="60225">MKRLLLSSFIALFFSYSGAQETIETSSYRIGTSSETDNIMSKAYWDLWNPEVQAKIDHNIEQFRKADAVLDFENLPPGAEVKVEQISHDFIFGAHIFNFNQLGTVERNQKYKELFGTLFNSATIAFYWKPFEMQPNRPRFKGEYWDTEEYWNQIKDPNKEPHWRRPATDPVVEFCEKKGIRLHGHTITWGTRKWQHPEWLFGEFCPEEEKEKINSLSREELYKLTPSQIEELIPTYSQEMNRLMNKRIVELANYYGDRLHSWDVVNESATDFGLGRMIPGDKICKSHYGLMPGDYTFESFKTANRVFPSNVRMNINDYKNDADYTNQVIDLRDRGCKIDIMGSQMHLFNPQQCLDIANGKAIETPEIVWNKMETLSKAGLPIHLSEITITSPGDDKQGREIQAVIARNLYRLWFSIEKMMGITWWNVVDGCGAPGEPTISGLFTRNMEPKPSFYALNQLINEEWKTKRVIKVREDGTATFRGFKGWYIVCWKDKSGKIYNTKFYLKKDGDGFQTFQ</sequence>
<dbReference type="GO" id="GO:0031176">
    <property type="term" value="F:endo-1,4-beta-xylanase activity"/>
    <property type="evidence" value="ECO:0007669"/>
    <property type="project" value="UniProtKB-EC"/>
</dbReference>
<dbReference type="Proteomes" id="UP000266441">
    <property type="component" value="Unassembled WGS sequence"/>
</dbReference>
<feature type="domain" description="GH10" evidence="6">
    <location>
        <begin position="96"/>
        <end position="459"/>
    </location>
</feature>
<feature type="signal peptide" evidence="5">
    <location>
        <begin position="1"/>
        <end position="19"/>
    </location>
</feature>
<evidence type="ECO:0000256" key="2">
    <source>
        <dbReference type="ARBA" id="ARBA00023277"/>
    </source>
</evidence>
<protein>
    <recommendedName>
        <fullName evidence="4">Beta-xylanase</fullName>
        <ecNumber evidence="4">3.2.1.8</ecNumber>
    </recommendedName>
</protein>
<evidence type="ECO:0000313" key="7">
    <source>
        <dbReference type="EMBL" id="RIH65414.1"/>
    </source>
</evidence>
<evidence type="ECO:0000313" key="8">
    <source>
        <dbReference type="Proteomes" id="UP000266441"/>
    </source>
</evidence>
<dbReference type="EMBL" id="QWET01000006">
    <property type="protein sequence ID" value="RIH65414.1"/>
    <property type="molecule type" value="Genomic_DNA"/>
</dbReference>
<evidence type="ECO:0000256" key="1">
    <source>
        <dbReference type="ARBA" id="ARBA00022801"/>
    </source>
</evidence>
<keyword evidence="8" id="KW-1185">Reference proteome</keyword>
<comment type="caution">
    <text evidence="7">The sequence shown here is derived from an EMBL/GenBank/DDBJ whole genome shotgun (WGS) entry which is preliminary data.</text>
</comment>
<name>A0A399D0M9_9BACT</name>
<dbReference type="Pfam" id="PF00331">
    <property type="entry name" value="Glyco_hydro_10"/>
    <property type="match status" value="1"/>
</dbReference>
<reference evidence="7 8" key="1">
    <citation type="journal article" date="2015" name="Int. J. Syst. Evol. Microbiol.">
        <title>Mariniphaga sediminis sp. nov., isolated from coastal sediment.</title>
        <authorList>
            <person name="Wang F.Q."/>
            <person name="Shen Q.Y."/>
            <person name="Chen G.J."/>
            <person name="Du Z.J."/>
        </authorList>
    </citation>
    <scope>NUCLEOTIDE SEQUENCE [LARGE SCALE GENOMIC DNA]</scope>
    <source>
        <strain evidence="7 8">SY21</strain>
    </source>
</reference>
<keyword evidence="1 4" id="KW-0378">Hydrolase</keyword>
<dbReference type="EC" id="3.2.1.8" evidence="4"/>
<dbReference type="InterPro" id="IPR017853">
    <property type="entry name" value="GH"/>
</dbReference>
<keyword evidence="3 4" id="KW-0624">Polysaccharide degradation</keyword>
<proteinExistence type="inferred from homology"/>